<dbReference type="PANTHER" id="PTHR42693">
    <property type="entry name" value="ARYLSULFATASE FAMILY MEMBER"/>
    <property type="match status" value="1"/>
</dbReference>
<dbReference type="Pfam" id="PF00884">
    <property type="entry name" value="Sulfatase"/>
    <property type="match status" value="1"/>
</dbReference>
<dbReference type="InterPro" id="IPR017850">
    <property type="entry name" value="Alkaline_phosphatase_core_sf"/>
</dbReference>
<dbReference type="SUPFAM" id="SSF53649">
    <property type="entry name" value="Alkaline phosphatase-like"/>
    <property type="match status" value="1"/>
</dbReference>
<comment type="similarity">
    <text evidence="1">Belongs to the sulfatase family.</text>
</comment>
<dbReference type="InterPro" id="IPR000917">
    <property type="entry name" value="Sulfatase_N"/>
</dbReference>
<evidence type="ECO:0000259" key="2">
    <source>
        <dbReference type="Pfam" id="PF00884"/>
    </source>
</evidence>
<name>A0A0B5H602_9ACTN</name>
<protein>
    <submittedName>
        <fullName evidence="3">Sulfatase</fullName>
    </submittedName>
</protein>
<dbReference type="GO" id="GO:0004065">
    <property type="term" value="F:arylsulfatase activity"/>
    <property type="evidence" value="ECO:0007669"/>
    <property type="project" value="TreeGrafter"/>
</dbReference>
<reference evidence="3" key="1">
    <citation type="journal article" date="2014" name="PLoS ONE">
        <title>Characterization of Biosynthetic Genes of Ascamycin/Dealanylascamycin Featuring a 5'-O-Sulfonamide Moiety in Streptomyces sp. JCM9888.</title>
        <authorList>
            <person name="Zhao C."/>
            <person name="Qi J."/>
            <person name="Tao W."/>
            <person name="He L."/>
            <person name="Xu W."/>
            <person name="Chan J."/>
            <person name="Deng Z."/>
        </authorList>
    </citation>
    <scope>NUCLEOTIDE SEQUENCE</scope>
    <source>
        <strain evidence="3">JCM 9888</strain>
    </source>
</reference>
<dbReference type="InterPro" id="IPR050738">
    <property type="entry name" value="Sulfatase"/>
</dbReference>
<dbReference type="Gene3D" id="3.40.720.10">
    <property type="entry name" value="Alkaline Phosphatase, subunit A"/>
    <property type="match status" value="2"/>
</dbReference>
<proteinExistence type="inferred from homology"/>
<feature type="domain" description="Sulfatase N-terminal" evidence="2">
    <location>
        <begin position="9"/>
        <end position="322"/>
    </location>
</feature>
<sequence length="480" mass="53751">MTSFPQYDHYVLVSLDTLRSDAIAANPLKLWPTTHAGQKPPSTPLLDRMVAEGTFLPNAISAAPYTSAAHATLLTGRWPHRHGVFEFFNRRLRGETLFTWARRRGLRTYFKSDFPIILGEHLGFTDDVDEYVVEDDDEYFSRLDTTSPSLSFLHFGSLHIPYGFHNLRYGGDAYRQRVAELSAGIPAGGAALGDRLVETYRSGEDLELLLAYKRIVLHHYESGDYETLFSLYLEGVETFMRTRFEPFMERLMERMQGRRVLVVLFGDHGEEYDASSYGHFNTMAEGVTRVPVLFWGPGVSAGTHRERIRTVDVAPTIGAVLGGVQERLDGVPLVETVFGGAAPRPREAYVQAHVSDTAQFVDFQQKLLESGRKPGSLPHVCYAEAVYDGDIKLSRQNYVYTGGPVGTWSLAPCEPRITVERFDTDLVPRRDEWNDEAARALALLDAYGGHFEAGPDGSGDGDPVVTDEIRSQLRNMGYRI</sequence>
<dbReference type="PANTHER" id="PTHR42693:SF33">
    <property type="entry name" value="ARYLSULFATASE"/>
    <property type="match status" value="1"/>
</dbReference>
<evidence type="ECO:0000313" key="3">
    <source>
        <dbReference type="EMBL" id="AJF34506.1"/>
    </source>
</evidence>
<organism evidence="3">
    <name type="scientific">Streptomyces sp. JCM 9888</name>
    <dbReference type="NCBI Taxonomy" id="1570103"/>
    <lineage>
        <taxon>Bacteria</taxon>
        <taxon>Bacillati</taxon>
        <taxon>Actinomycetota</taxon>
        <taxon>Actinomycetes</taxon>
        <taxon>Kitasatosporales</taxon>
        <taxon>Streptomycetaceae</taxon>
        <taxon>Streptomyces</taxon>
    </lineage>
</organism>
<evidence type="ECO:0000256" key="1">
    <source>
        <dbReference type="ARBA" id="ARBA00008779"/>
    </source>
</evidence>
<dbReference type="EMBL" id="KJ817374">
    <property type="protein sequence ID" value="AJF34506.1"/>
    <property type="molecule type" value="Genomic_DNA"/>
</dbReference>
<accession>A0A0B5H602</accession>
<dbReference type="AlphaFoldDB" id="A0A0B5H602"/>
<gene>
    <name evidence="3" type="primary">acmG</name>
</gene>